<gene>
    <name evidence="1" type="ORF">DI536_15765</name>
</gene>
<dbReference type="AlphaFoldDB" id="A0A2W5UT05"/>
<proteinExistence type="predicted"/>
<evidence type="ECO:0000313" key="2">
    <source>
        <dbReference type="Proteomes" id="UP000249061"/>
    </source>
</evidence>
<evidence type="ECO:0000313" key="1">
    <source>
        <dbReference type="EMBL" id="PZR12358.1"/>
    </source>
</evidence>
<protein>
    <submittedName>
        <fullName evidence="1">Uncharacterized protein</fullName>
    </submittedName>
</protein>
<organism evidence="1 2">
    <name type="scientific">Archangium gephyra</name>
    <dbReference type="NCBI Taxonomy" id="48"/>
    <lineage>
        <taxon>Bacteria</taxon>
        <taxon>Pseudomonadati</taxon>
        <taxon>Myxococcota</taxon>
        <taxon>Myxococcia</taxon>
        <taxon>Myxococcales</taxon>
        <taxon>Cystobacterineae</taxon>
        <taxon>Archangiaceae</taxon>
        <taxon>Archangium</taxon>
    </lineage>
</organism>
<accession>A0A2W5UT05</accession>
<name>A0A2W5UT05_9BACT</name>
<dbReference type="Proteomes" id="UP000249061">
    <property type="component" value="Unassembled WGS sequence"/>
</dbReference>
<reference evidence="1 2" key="1">
    <citation type="submission" date="2017-08" db="EMBL/GenBank/DDBJ databases">
        <title>Infants hospitalized years apart are colonized by the same room-sourced microbial strains.</title>
        <authorList>
            <person name="Brooks B."/>
            <person name="Olm M.R."/>
            <person name="Firek B.A."/>
            <person name="Baker R."/>
            <person name="Thomas B.C."/>
            <person name="Morowitz M.J."/>
            <person name="Banfield J.F."/>
        </authorList>
    </citation>
    <scope>NUCLEOTIDE SEQUENCE [LARGE SCALE GENOMIC DNA]</scope>
    <source>
        <strain evidence="1">S2_003_000_R2_14</strain>
    </source>
</reference>
<comment type="caution">
    <text evidence="1">The sequence shown here is derived from an EMBL/GenBank/DDBJ whole genome shotgun (WGS) entry which is preliminary data.</text>
</comment>
<sequence length="306" mass="34753">MKPSRLSFFNEQEPSELTGLVARDDVRRELRELNAVVTIGLRDLSDARANAVKTLRDDGVKVSAWLLLPREHGYFATHDNGAEVTARVDEFLRWRERHSLRFERLGFDFEPDIRELDTLFKSPASALRHWAGRSRNRSRREAAVKHYGELISRLSREGVNVESYQFPLLLEDRLAGSHFFQRFSSSLDVPVQSEVVMAYSSLLGPLGAGLLKSWSPDARAIAVGSTGGGIDPLPKLTWNEFERDLRVAAQAVREVAVFSLEGTVERDWLPRLRDFDWSAPVTLGRTQRWGAASLRTSARWLARLLR</sequence>
<dbReference type="EMBL" id="QFQP01000012">
    <property type="protein sequence ID" value="PZR12358.1"/>
    <property type="molecule type" value="Genomic_DNA"/>
</dbReference>